<keyword evidence="4" id="KW-1003">Cell membrane</keyword>
<name>A0A327ZTA5_9STAP</name>
<feature type="transmembrane region" description="Helical" evidence="10">
    <location>
        <begin position="260"/>
        <end position="282"/>
    </location>
</feature>
<feature type="transmembrane region" description="Helical" evidence="10">
    <location>
        <begin position="75"/>
        <end position="93"/>
    </location>
</feature>
<evidence type="ECO:0000256" key="10">
    <source>
        <dbReference type="SAM" id="Phobius"/>
    </source>
</evidence>
<comment type="similarity">
    <text evidence="2">Belongs to the CPA3 antiporters (TC 2.A.63) subunit D family.</text>
</comment>
<feature type="transmembrane region" description="Helical" evidence="10">
    <location>
        <begin position="197"/>
        <end position="220"/>
    </location>
</feature>
<feature type="transmembrane region" description="Helical" evidence="10">
    <location>
        <begin position="326"/>
        <end position="343"/>
    </location>
</feature>
<feature type="transmembrane region" description="Helical" evidence="10">
    <location>
        <begin position="227"/>
        <end position="248"/>
    </location>
</feature>
<dbReference type="AlphaFoldDB" id="A0A327ZTA5"/>
<feature type="transmembrane region" description="Helical" evidence="10">
    <location>
        <begin position="448"/>
        <end position="468"/>
    </location>
</feature>
<feature type="transmembrane region" description="Helical" evidence="10">
    <location>
        <begin position="100"/>
        <end position="118"/>
    </location>
</feature>
<organism evidence="12 13">
    <name type="scientific">Macrococcus epidermidis</name>
    <dbReference type="NCBI Taxonomy" id="1902580"/>
    <lineage>
        <taxon>Bacteria</taxon>
        <taxon>Bacillati</taxon>
        <taxon>Bacillota</taxon>
        <taxon>Bacilli</taxon>
        <taxon>Bacillales</taxon>
        <taxon>Staphylococcaceae</taxon>
        <taxon>Macrococcus</taxon>
    </lineage>
</organism>
<evidence type="ECO:0000256" key="1">
    <source>
        <dbReference type="ARBA" id="ARBA00004651"/>
    </source>
</evidence>
<dbReference type="GO" id="GO:0015297">
    <property type="term" value="F:antiporter activity"/>
    <property type="evidence" value="ECO:0007669"/>
    <property type="project" value="UniProtKB-KW"/>
</dbReference>
<feature type="transmembrane region" description="Helical" evidence="10">
    <location>
        <begin position="396"/>
        <end position="418"/>
    </location>
</feature>
<evidence type="ECO:0000256" key="4">
    <source>
        <dbReference type="ARBA" id="ARBA00022475"/>
    </source>
</evidence>
<feature type="transmembrane region" description="Helical" evidence="10">
    <location>
        <begin position="124"/>
        <end position="142"/>
    </location>
</feature>
<keyword evidence="6 10" id="KW-1133">Transmembrane helix</keyword>
<dbReference type="Proteomes" id="UP000249808">
    <property type="component" value="Unassembled WGS sequence"/>
</dbReference>
<dbReference type="GO" id="GO:0008137">
    <property type="term" value="F:NADH dehydrogenase (ubiquinone) activity"/>
    <property type="evidence" value="ECO:0007669"/>
    <property type="project" value="InterPro"/>
</dbReference>
<evidence type="ECO:0000256" key="7">
    <source>
        <dbReference type="ARBA" id="ARBA00023065"/>
    </source>
</evidence>
<evidence type="ECO:0000313" key="13">
    <source>
        <dbReference type="Proteomes" id="UP000249808"/>
    </source>
</evidence>
<gene>
    <name evidence="12" type="ORF">BHU61_08460</name>
</gene>
<keyword evidence="7" id="KW-0406">Ion transport</keyword>
<dbReference type="PRINTS" id="PR01437">
    <property type="entry name" value="NUOXDRDTASE4"/>
</dbReference>
<keyword evidence="3" id="KW-0050">Antiport</keyword>
<comment type="subcellular location">
    <subcellularLocation>
        <location evidence="1">Cell membrane</location>
        <topology evidence="1">Multi-pass membrane protein</topology>
    </subcellularLocation>
    <subcellularLocation>
        <location evidence="9">Membrane</location>
        <topology evidence="9">Multi-pass membrane protein</topology>
    </subcellularLocation>
</comment>
<feature type="transmembrane region" description="Helical" evidence="10">
    <location>
        <begin position="289"/>
        <end position="306"/>
    </location>
</feature>
<feature type="transmembrane region" description="Helical" evidence="10">
    <location>
        <begin position="26"/>
        <end position="46"/>
    </location>
</feature>
<evidence type="ECO:0000256" key="9">
    <source>
        <dbReference type="RuleBase" id="RU000320"/>
    </source>
</evidence>
<dbReference type="GO" id="GO:0005886">
    <property type="term" value="C:plasma membrane"/>
    <property type="evidence" value="ECO:0007669"/>
    <property type="project" value="UniProtKB-SubCell"/>
</dbReference>
<reference evidence="12 13" key="1">
    <citation type="journal article" date="2018" name="Front. Microbiol.">
        <title>Description and Comparative Genomics of Macrococcus caseolyticus subsp. hominis subsp. nov., Macrococcus goetzii sp. nov., Macrococcus epidermidis sp. nov., and Macrococcus bohemicus sp. nov., Novel Macrococci From Human Clinical Material With Virulence Potential and Suspected Uptake of Foreign DNA by Natural Transformation.</title>
        <authorList>
            <person name="Maslanova I."/>
            <person name="Wertheimer Z."/>
            <person name="Sedlacek I."/>
            <person name="Svec P."/>
            <person name="Indrakova A."/>
            <person name="Kovarovic V."/>
            <person name="Schumann P."/>
            <person name="Sproer C."/>
            <person name="Kralova S."/>
            <person name="Sedo O."/>
            <person name="Kristofova L."/>
            <person name="Vrbovska V."/>
            <person name="Fuzik T."/>
            <person name="Petras P."/>
            <person name="Zdrahal Z."/>
            <person name="Ruzickova V."/>
            <person name="Doskar J."/>
            <person name="Pantucek R."/>
        </authorList>
    </citation>
    <scope>NUCLEOTIDE SEQUENCE [LARGE SCALE GENOMIC DNA]</scope>
    <source>
        <strain evidence="12 13">01/688</strain>
    </source>
</reference>
<keyword evidence="3" id="KW-0813">Transport</keyword>
<dbReference type="InterPro" id="IPR003918">
    <property type="entry name" value="NADH_UbQ_OxRdtase"/>
</dbReference>
<dbReference type="PANTHER" id="PTHR42703:SF1">
    <property type="entry name" value="NA(+)_H(+) ANTIPORTER SUBUNIT D1"/>
    <property type="match status" value="1"/>
</dbReference>
<evidence type="ECO:0000256" key="8">
    <source>
        <dbReference type="ARBA" id="ARBA00023136"/>
    </source>
</evidence>
<dbReference type="InterPro" id="IPR050586">
    <property type="entry name" value="CPA3_Na-H_Antiporter_D"/>
</dbReference>
<keyword evidence="8 10" id="KW-0472">Membrane</keyword>
<evidence type="ECO:0000256" key="6">
    <source>
        <dbReference type="ARBA" id="ARBA00022989"/>
    </source>
</evidence>
<keyword evidence="13" id="KW-1185">Reference proteome</keyword>
<sequence>MSNLLIVPVLIPILLGVFTYLKDKRIYTIAIATLSISLITTIVLAYSSIKKPIILSLGGYSAPYGIQLYGDLMSLLFVIVSIVVVIVVLYFQYINQLKDLTVPFILFILAGVNGSFLTADIFNLFVMFEVMLLSSFILIVVGKKKYQFKASITYVVLNLIGSWVFLIGIGILYRVYGTLNFAHLGMRMQEAGFVPEHAVIVLLFVVVFSLKSALLVFIWLPRSYSVLSYEIGAVFAALLTKVGVYAMIRTTTVIFVPYQSMLSSIILYMATATVIIGMLGVIKYKEIKLMFCYQIILSIGIIYYGISTFSQKGIDGAVMYTLNDMLVKSCLFLLAGLIVKRFGLINMKYKQGLFYHAKATAIIVLFFVFAIGGMPFTGGFPGKLLILQAGMDAHPLGYAIVMVIGTFVGMFAMMRMFITLFFGEEDGSCVQLTDAQRHALNKPYSKKLTVIGVVLVITCMISIFAAPLQQHLSAIHYDRYIENVMMGG</sequence>
<feature type="transmembrane region" description="Helical" evidence="10">
    <location>
        <begin position="154"/>
        <end position="177"/>
    </location>
</feature>
<keyword evidence="5 9" id="KW-0812">Transmembrane</keyword>
<evidence type="ECO:0000313" key="12">
    <source>
        <dbReference type="EMBL" id="RAK44734.1"/>
    </source>
</evidence>
<protein>
    <submittedName>
        <fullName evidence="12">Cation:proton antiporter</fullName>
    </submittedName>
</protein>
<proteinExistence type="inferred from homology"/>
<comment type="caution">
    <text evidence="12">The sequence shown here is derived from an EMBL/GenBank/DDBJ whole genome shotgun (WGS) entry which is preliminary data.</text>
</comment>
<evidence type="ECO:0000259" key="11">
    <source>
        <dbReference type="Pfam" id="PF00361"/>
    </source>
</evidence>
<feature type="transmembrane region" description="Helical" evidence="10">
    <location>
        <begin position="355"/>
        <end position="376"/>
    </location>
</feature>
<dbReference type="InterPro" id="IPR001750">
    <property type="entry name" value="ND/Mrp_TM"/>
</dbReference>
<evidence type="ECO:0000256" key="5">
    <source>
        <dbReference type="ARBA" id="ARBA00022692"/>
    </source>
</evidence>
<dbReference type="EMBL" id="PZJH01000003">
    <property type="protein sequence ID" value="RAK44734.1"/>
    <property type="molecule type" value="Genomic_DNA"/>
</dbReference>
<dbReference type="PANTHER" id="PTHR42703">
    <property type="entry name" value="NADH DEHYDROGENASE"/>
    <property type="match status" value="1"/>
</dbReference>
<evidence type="ECO:0000256" key="3">
    <source>
        <dbReference type="ARBA" id="ARBA00022449"/>
    </source>
</evidence>
<feature type="domain" description="NADH:quinone oxidoreductase/Mrp antiporter transmembrane" evidence="11">
    <location>
        <begin position="120"/>
        <end position="407"/>
    </location>
</feature>
<accession>A0A327ZTA5</accession>
<dbReference type="GO" id="GO:0042773">
    <property type="term" value="P:ATP synthesis coupled electron transport"/>
    <property type="evidence" value="ECO:0007669"/>
    <property type="project" value="InterPro"/>
</dbReference>
<dbReference type="RefSeq" id="WP_111716146.1">
    <property type="nucleotide sequence ID" value="NZ_CP073819.1"/>
</dbReference>
<evidence type="ECO:0000256" key="2">
    <source>
        <dbReference type="ARBA" id="ARBA00005346"/>
    </source>
</evidence>
<dbReference type="Pfam" id="PF00361">
    <property type="entry name" value="Proton_antipo_M"/>
    <property type="match status" value="1"/>
</dbReference>